<evidence type="ECO:0008006" key="4">
    <source>
        <dbReference type="Google" id="ProtNLM"/>
    </source>
</evidence>
<evidence type="ECO:0000256" key="1">
    <source>
        <dbReference type="SAM" id="Phobius"/>
    </source>
</evidence>
<feature type="transmembrane region" description="Helical" evidence="1">
    <location>
        <begin position="9"/>
        <end position="30"/>
    </location>
</feature>
<evidence type="ECO:0000313" key="2">
    <source>
        <dbReference type="EMBL" id="MFC3879967.1"/>
    </source>
</evidence>
<protein>
    <recommendedName>
        <fullName evidence="4">SGNH/GDSL hydrolase family protein</fullName>
    </recommendedName>
</protein>
<name>A0ABV8AQP8_9BACT</name>
<gene>
    <name evidence="2" type="ORF">ACFOSV_07265</name>
</gene>
<comment type="caution">
    <text evidence="2">The sequence shown here is derived from an EMBL/GenBank/DDBJ whole genome shotgun (WGS) entry which is preliminary data.</text>
</comment>
<reference evidence="3" key="1">
    <citation type="journal article" date="2019" name="Int. J. Syst. Evol. Microbiol.">
        <title>The Global Catalogue of Microorganisms (GCM) 10K type strain sequencing project: providing services to taxonomists for standard genome sequencing and annotation.</title>
        <authorList>
            <consortium name="The Broad Institute Genomics Platform"/>
            <consortium name="The Broad Institute Genome Sequencing Center for Infectious Disease"/>
            <person name="Wu L."/>
            <person name="Ma J."/>
        </authorList>
    </citation>
    <scope>NUCLEOTIDE SEQUENCE [LARGE SCALE GENOMIC DNA]</scope>
    <source>
        <strain evidence="3">CCUG 60523</strain>
    </source>
</reference>
<dbReference type="RefSeq" id="WP_377904893.1">
    <property type="nucleotide sequence ID" value="NZ_JBHRZS010000006.1"/>
</dbReference>
<keyword evidence="1" id="KW-0812">Transmembrane</keyword>
<sequence>MKKFVTKGLIYFLGILLISTLLSGFGLWLVSKGNFYKPSFVVNGLPSKSFHTVVFGSSRGLAALDSKMISEAQGAPCLNLCMTDTALPTHFLMIKHFFEQGNSAEFVLLSVDLGDFEKSQVKTGDADFKFAPFAGEGYVQEFYQKYDQTGLRVLANSNWMPLLAYGFYNSQLIYPSLISAIRPSYKYLFDELGNYGYPDYLGLSELPAASPRATSLKNPILEEISQYVEQKGAKLIIYIAPYLQEDIRIEGASFQYIINHSRLLNEAKFFSDNIHLVNAGKISATKALNLELAKNKHQP</sequence>
<evidence type="ECO:0000313" key="3">
    <source>
        <dbReference type="Proteomes" id="UP001595805"/>
    </source>
</evidence>
<keyword evidence="3" id="KW-1185">Reference proteome</keyword>
<keyword evidence="1" id="KW-0472">Membrane</keyword>
<keyword evidence="1" id="KW-1133">Transmembrane helix</keyword>
<accession>A0ABV8AQP8</accession>
<dbReference type="Proteomes" id="UP001595805">
    <property type="component" value="Unassembled WGS sequence"/>
</dbReference>
<dbReference type="EMBL" id="JBHRZS010000006">
    <property type="protein sequence ID" value="MFC3879967.1"/>
    <property type="molecule type" value="Genomic_DNA"/>
</dbReference>
<proteinExistence type="predicted"/>
<organism evidence="2 3">
    <name type="scientific">Algoriphagus namhaensis</name>
    <dbReference type="NCBI Taxonomy" id="915353"/>
    <lineage>
        <taxon>Bacteria</taxon>
        <taxon>Pseudomonadati</taxon>
        <taxon>Bacteroidota</taxon>
        <taxon>Cytophagia</taxon>
        <taxon>Cytophagales</taxon>
        <taxon>Cyclobacteriaceae</taxon>
        <taxon>Algoriphagus</taxon>
    </lineage>
</organism>